<dbReference type="Gene3D" id="3.40.710.10">
    <property type="entry name" value="DD-peptidase/beta-lactamase superfamily"/>
    <property type="match status" value="1"/>
</dbReference>
<dbReference type="RefSeq" id="WP_136741117.1">
    <property type="nucleotide sequence ID" value="NZ_SUMB01000005.1"/>
</dbReference>
<comment type="caution">
    <text evidence="3">The sequence shown here is derived from an EMBL/GenBank/DDBJ whole genome shotgun (WGS) entry which is preliminary data.</text>
</comment>
<evidence type="ECO:0000313" key="4">
    <source>
        <dbReference type="Proteomes" id="UP000308697"/>
    </source>
</evidence>
<evidence type="ECO:0000259" key="1">
    <source>
        <dbReference type="Pfam" id="PF00905"/>
    </source>
</evidence>
<sequence>MNRPLRHIAVFCGVLILALLLRATWVQFVQGEELANDPHNRRVKIEAFSYPRGNIIVDGQPITGSVATSGDFKYKRTYKNGPMYAPVTGFASQGIGSNFLEGIYNKLLSGKDDRLALKRAQDILTGEKPRGADVVTTINPKAQQAAYKALTDLDAKGAVVALDPRNGNVLALASTPSYDPSSFAGISDGDKFTALDKDKNKPLSNRALRETYPPGSTFKILTAAAALEHGVISDIDAKTDAPAPYQLPLSSMKVGNDVKGAPCANASLKTGMQWSCNNVFLDTALKVGKDKMRETAQKFGFNSDIYDEDFGDLKASKSLYPEKLDKPQTAMTGMGQGSLTSTPMQMAMVVSALANDGKLMMPHLVDELRGPDLSTIQKFEPKEMSQAVSADTAKKVQEMMEYTVNEGTASKAKIDGWTVGGKTGTAQHGVDVNDERPYAWFVSYAKQSDGTSPVAVAVFVDPKDMDIDRSEIAGGKLGGPIAKKVMEAVLNKAG</sequence>
<feature type="domain" description="Penicillin binding protein A dimerisation" evidence="2">
    <location>
        <begin position="52"/>
        <end position="134"/>
    </location>
</feature>
<dbReference type="PANTHER" id="PTHR30627:SF24">
    <property type="entry name" value="PENICILLIN-BINDING PROTEIN 4B"/>
    <property type="match status" value="1"/>
</dbReference>
<dbReference type="GO" id="GO:0071972">
    <property type="term" value="F:peptidoglycan L,D-transpeptidase activity"/>
    <property type="evidence" value="ECO:0007669"/>
    <property type="project" value="TreeGrafter"/>
</dbReference>
<evidence type="ECO:0000313" key="3">
    <source>
        <dbReference type="EMBL" id="TJZ53105.1"/>
    </source>
</evidence>
<dbReference type="OrthoDB" id="9766847at2"/>
<dbReference type="InterPro" id="IPR054120">
    <property type="entry name" value="PBPA_dimer"/>
</dbReference>
<gene>
    <name evidence="3" type="ORF">FCH28_18405</name>
</gene>
<evidence type="ECO:0000259" key="2">
    <source>
        <dbReference type="Pfam" id="PF21922"/>
    </source>
</evidence>
<dbReference type="GO" id="GO:0005886">
    <property type="term" value="C:plasma membrane"/>
    <property type="evidence" value="ECO:0007669"/>
    <property type="project" value="TreeGrafter"/>
</dbReference>
<dbReference type="Proteomes" id="UP000308697">
    <property type="component" value="Unassembled WGS sequence"/>
</dbReference>
<reference evidence="3 4" key="1">
    <citation type="submission" date="2019-04" db="EMBL/GenBank/DDBJ databases">
        <title>Streptomyces piniterrae sp. nov., a heliquinomycin-producing actinomycete isolated from rhizosphere soil of Pinus yunnanensis.</title>
        <authorList>
            <person name="Zhuang X."/>
            <person name="Zhao J."/>
        </authorList>
    </citation>
    <scope>NUCLEOTIDE SEQUENCE [LARGE SCALE GENOMIC DNA]</scope>
    <source>
        <strain evidence="4">jys28</strain>
    </source>
</reference>
<dbReference type="InterPro" id="IPR050515">
    <property type="entry name" value="Beta-lactam/transpept"/>
</dbReference>
<dbReference type="EMBL" id="SUMB01000005">
    <property type="protein sequence ID" value="TJZ53105.1"/>
    <property type="molecule type" value="Genomic_DNA"/>
</dbReference>
<organism evidence="3 4">
    <name type="scientific">Streptomyces piniterrae</name>
    <dbReference type="NCBI Taxonomy" id="2571125"/>
    <lineage>
        <taxon>Bacteria</taxon>
        <taxon>Bacillati</taxon>
        <taxon>Actinomycetota</taxon>
        <taxon>Actinomycetes</taxon>
        <taxon>Kitasatosporales</taxon>
        <taxon>Streptomycetaceae</taxon>
        <taxon>Streptomyces</taxon>
    </lineage>
</organism>
<dbReference type="GO" id="GO:0008658">
    <property type="term" value="F:penicillin binding"/>
    <property type="evidence" value="ECO:0007669"/>
    <property type="project" value="InterPro"/>
</dbReference>
<keyword evidence="4" id="KW-1185">Reference proteome</keyword>
<dbReference type="InterPro" id="IPR001460">
    <property type="entry name" value="PCN-bd_Tpept"/>
</dbReference>
<dbReference type="GO" id="GO:0071555">
    <property type="term" value="P:cell wall organization"/>
    <property type="evidence" value="ECO:0007669"/>
    <property type="project" value="TreeGrafter"/>
</dbReference>
<dbReference type="Pfam" id="PF21922">
    <property type="entry name" value="PBP_dimer_2"/>
    <property type="match status" value="1"/>
</dbReference>
<accession>A0A4U0NG28</accession>
<dbReference type="InterPro" id="IPR012338">
    <property type="entry name" value="Beta-lactam/transpept-like"/>
</dbReference>
<dbReference type="Gene3D" id="3.90.1310.10">
    <property type="entry name" value="Penicillin-binding protein 2a (Domain 2)"/>
    <property type="match status" value="1"/>
</dbReference>
<proteinExistence type="predicted"/>
<dbReference type="PANTHER" id="PTHR30627">
    <property type="entry name" value="PEPTIDOGLYCAN D,D-TRANSPEPTIDASE"/>
    <property type="match status" value="1"/>
</dbReference>
<dbReference type="AlphaFoldDB" id="A0A4U0NG28"/>
<feature type="domain" description="Penicillin-binding protein transpeptidase" evidence="1">
    <location>
        <begin position="157"/>
        <end position="487"/>
    </location>
</feature>
<dbReference type="SUPFAM" id="SSF56601">
    <property type="entry name" value="beta-lactamase/transpeptidase-like"/>
    <property type="match status" value="1"/>
</dbReference>
<dbReference type="Pfam" id="PF00905">
    <property type="entry name" value="Transpeptidase"/>
    <property type="match status" value="1"/>
</dbReference>
<protein>
    <submittedName>
        <fullName evidence="3">Penicillin-binding protein 2</fullName>
    </submittedName>
</protein>
<name>A0A4U0NG28_9ACTN</name>